<proteinExistence type="predicted"/>
<dbReference type="RefSeq" id="WP_157540103.1">
    <property type="nucleotide sequence ID" value="NZ_WQLA01000001.1"/>
</dbReference>
<dbReference type="InterPro" id="IPR025411">
    <property type="entry name" value="DUF4136"/>
</dbReference>
<dbReference type="Pfam" id="PF13590">
    <property type="entry name" value="DUF4136"/>
    <property type="match status" value="1"/>
</dbReference>
<dbReference type="AlphaFoldDB" id="A0A6I4IPN8"/>
<feature type="domain" description="DUF4136" evidence="1">
    <location>
        <begin position="33"/>
        <end position="220"/>
    </location>
</feature>
<dbReference type="EMBL" id="WQLA01000001">
    <property type="protein sequence ID" value="MVN90343.1"/>
    <property type="molecule type" value="Genomic_DNA"/>
</dbReference>
<gene>
    <name evidence="2" type="ORF">GO816_04315</name>
</gene>
<dbReference type="Proteomes" id="UP000434850">
    <property type="component" value="Unassembled WGS sequence"/>
</dbReference>
<evidence type="ECO:0000259" key="1">
    <source>
        <dbReference type="Pfam" id="PF13590"/>
    </source>
</evidence>
<name>A0A6I4IPN8_9SPHI</name>
<accession>A0A6I4IPN8</accession>
<organism evidence="2 3">
    <name type="scientific">Mucilaginibacter aquatilis</name>
    <dbReference type="NCBI Taxonomy" id="1517760"/>
    <lineage>
        <taxon>Bacteria</taxon>
        <taxon>Pseudomonadati</taxon>
        <taxon>Bacteroidota</taxon>
        <taxon>Sphingobacteriia</taxon>
        <taxon>Sphingobacteriales</taxon>
        <taxon>Sphingobacteriaceae</taxon>
        <taxon>Mucilaginibacter</taxon>
    </lineage>
</organism>
<dbReference type="Gene3D" id="3.30.160.670">
    <property type="match status" value="1"/>
</dbReference>
<dbReference type="PROSITE" id="PS51257">
    <property type="entry name" value="PROKAR_LIPOPROTEIN"/>
    <property type="match status" value="1"/>
</dbReference>
<evidence type="ECO:0000313" key="2">
    <source>
        <dbReference type="EMBL" id="MVN90343.1"/>
    </source>
</evidence>
<reference evidence="2 3" key="1">
    <citation type="submission" date="2019-12" db="EMBL/GenBank/DDBJ databases">
        <title>Mucilaginibacter sp. HME9299 genome sequencing and assembly.</title>
        <authorList>
            <person name="Kang H."/>
            <person name="Kim H."/>
            <person name="Joh K."/>
        </authorList>
    </citation>
    <scope>NUCLEOTIDE SEQUENCE [LARGE SCALE GENOMIC DNA]</scope>
    <source>
        <strain evidence="2 3">HME9299</strain>
    </source>
</reference>
<comment type="caution">
    <text evidence="2">The sequence shown here is derived from an EMBL/GenBank/DDBJ whole genome shotgun (WGS) entry which is preliminary data.</text>
</comment>
<keyword evidence="3" id="KW-1185">Reference proteome</keyword>
<sequence length="223" mass="24990">MKRLLYIGLVLVMVSAFSACSTGYRYYTAGHDDISLTQYKSFAFAPQLKPRKPDSVISNKRNLGARLNYVNNNRYFNNPAAYQKIKDATAASLQAKGLTLKEGGADLLVRFNSLVDRGTRTSYYTPYYGGWGWGPGWGWGWGWRGRFSPMFYGGWGGWGGGYAYPSQEHFKEGVLAIELIDARTQEPVWIGYGSGELSRDPQKAIAELPKVVEDIFKRLPVKS</sequence>
<evidence type="ECO:0000313" key="3">
    <source>
        <dbReference type="Proteomes" id="UP000434850"/>
    </source>
</evidence>
<dbReference type="OrthoDB" id="118896at2"/>
<protein>
    <submittedName>
        <fullName evidence="2">DUF4136 domain-containing protein</fullName>
    </submittedName>
</protein>